<dbReference type="Proteomes" id="UP001152888">
    <property type="component" value="Unassembled WGS sequence"/>
</dbReference>
<evidence type="ECO:0000313" key="2">
    <source>
        <dbReference type="Proteomes" id="UP001152888"/>
    </source>
</evidence>
<protein>
    <submittedName>
        <fullName evidence="1">Uncharacterized protein</fullName>
    </submittedName>
</protein>
<name>A0A9P0JLY8_ACAOB</name>
<dbReference type="OrthoDB" id="4321958at2759"/>
<comment type="caution">
    <text evidence="1">The sequence shown here is derived from an EMBL/GenBank/DDBJ whole genome shotgun (WGS) entry which is preliminary data.</text>
</comment>
<dbReference type="AlphaFoldDB" id="A0A9P0JLY8"/>
<gene>
    <name evidence="1" type="ORF">ACAOBT_LOCUS731</name>
</gene>
<dbReference type="EMBL" id="CAKOFQ010006656">
    <property type="protein sequence ID" value="CAH1954806.1"/>
    <property type="molecule type" value="Genomic_DNA"/>
</dbReference>
<accession>A0A9P0JLY8</accession>
<proteinExistence type="predicted"/>
<sequence>MCPSTTMAVVCPFSPFLSSKNQPVQNKHLASLSFCFRLKMNHPT</sequence>
<organism evidence="1 2">
    <name type="scientific">Acanthoscelides obtectus</name>
    <name type="common">Bean weevil</name>
    <name type="synonym">Bruchus obtectus</name>
    <dbReference type="NCBI Taxonomy" id="200917"/>
    <lineage>
        <taxon>Eukaryota</taxon>
        <taxon>Metazoa</taxon>
        <taxon>Ecdysozoa</taxon>
        <taxon>Arthropoda</taxon>
        <taxon>Hexapoda</taxon>
        <taxon>Insecta</taxon>
        <taxon>Pterygota</taxon>
        <taxon>Neoptera</taxon>
        <taxon>Endopterygota</taxon>
        <taxon>Coleoptera</taxon>
        <taxon>Polyphaga</taxon>
        <taxon>Cucujiformia</taxon>
        <taxon>Chrysomeloidea</taxon>
        <taxon>Chrysomelidae</taxon>
        <taxon>Bruchinae</taxon>
        <taxon>Bruchini</taxon>
        <taxon>Acanthoscelides</taxon>
    </lineage>
</organism>
<reference evidence="1" key="1">
    <citation type="submission" date="2022-03" db="EMBL/GenBank/DDBJ databases">
        <authorList>
            <person name="Sayadi A."/>
        </authorList>
    </citation>
    <scope>NUCLEOTIDE SEQUENCE</scope>
</reference>
<evidence type="ECO:0000313" key="1">
    <source>
        <dbReference type="EMBL" id="CAH1954806.1"/>
    </source>
</evidence>
<keyword evidence="2" id="KW-1185">Reference proteome</keyword>